<dbReference type="Pfam" id="PF13412">
    <property type="entry name" value="HTH_24"/>
    <property type="match status" value="1"/>
</dbReference>
<dbReference type="AlphaFoldDB" id="A0A562WS64"/>
<dbReference type="EMBL" id="VLLN01000004">
    <property type="protein sequence ID" value="TWJ32597.1"/>
    <property type="molecule type" value="Genomic_DNA"/>
</dbReference>
<dbReference type="Proteomes" id="UP000319449">
    <property type="component" value="Unassembled WGS sequence"/>
</dbReference>
<keyword evidence="1" id="KW-0238">DNA-binding</keyword>
<dbReference type="InterPro" id="IPR036390">
    <property type="entry name" value="WH_DNA-bd_sf"/>
</dbReference>
<sequence length="207" mass="23243">MNDNAEKSLESYRSFLLLSEIAGEEPLSQREISRRLGIAVGLVNSYLKNLVAKGYVRVKNFPSNRYAYLLTPQGLAEKSRLAYQHLTYFTNLYTVARQDYLALFRRLEAAGVREVVFCGVDEVAEIAYLSLRETGIKLVAVLDDERAGAEFFTHRVVSPAAWYKGTSATVVLTSMKRREQLEAVVTRLGIAKEDIFRPGSLAAQEEP</sequence>
<keyword evidence="2" id="KW-1185">Reference proteome</keyword>
<dbReference type="SUPFAM" id="SSF46785">
    <property type="entry name" value="Winged helix' DNA-binding domain"/>
    <property type="match status" value="1"/>
</dbReference>
<evidence type="ECO:0000313" key="2">
    <source>
        <dbReference type="Proteomes" id="UP000319449"/>
    </source>
</evidence>
<dbReference type="InterPro" id="IPR036388">
    <property type="entry name" value="WH-like_DNA-bd_sf"/>
</dbReference>
<dbReference type="RefSeq" id="WP_145019198.1">
    <property type="nucleotide sequence ID" value="NZ_VLLN01000004.1"/>
</dbReference>
<dbReference type="OrthoDB" id="8537236at2"/>
<accession>A0A562WS64</accession>
<proteinExistence type="predicted"/>
<dbReference type="GO" id="GO:0003677">
    <property type="term" value="F:DNA binding"/>
    <property type="evidence" value="ECO:0007669"/>
    <property type="project" value="UniProtKB-KW"/>
</dbReference>
<reference evidence="1 2" key="1">
    <citation type="submission" date="2019-07" db="EMBL/GenBank/DDBJ databases">
        <title>Genomic Encyclopedia of Archaeal and Bacterial Type Strains, Phase II (KMG-II): from individual species to whole genera.</title>
        <authorList>
            <person name="Goeker M."/>
        </authorList>
    </citation>
    <scope>NUCLEOTIDE SEQUENCE [LARGE SCALE GENOMIC DNA]</scope>
    <source>
        <strain evidence="1 2">ATCC BAA-1139</strain>
    </source>
</reference>
<comment type="caution">
    <text evidence="1">The sequence shown here is derived from an EMBL/GenBank/DDBJ whole genome shotgun (WGS) entry which is preliminary data.</text>
</comment>
<evidence type="ECO:0000313" key="1">
    <source>
        <dbReference type="EMBL" id="TWJ32597.1"/>
    </source>
</evidence>
<organism evidence="1 2">
    <name type="scientific">Geobacter argillaceus</name>
    <dbReference type="NCBI Taxonomy" id="345631"/>
    <lineage>
        <taxon>Bacteria</taxon>
        <taxon>Pseudomonadati</taxon>
        <taxon>Thermodesulfobacteriota</taxon>
        <taxon>Desulfuromonadia</taxon>
        <taxon>Geobacterales</taxon>
        <taxon>Geobacteraceae</taxon>
        <taxon>Geobacter</taxon>
    </lineage>
</organism>
<dbReference type="Gene3D" id="1.10.10.10">
    <property type="entry name" value="Winged helix-like DNA-binding domain superfamily/Winged helix DNA-binding domain"/>
    <property type="match status" value="1"/>
</dbReference>
<gene>
    <name evidence="1" type="ORF">JN12_01039</name>
</gene>
<protein>
    <submittedName>
        <fullName evidence="1">Winged helix-turn-helix DNA-binding protein</fullName>
    </submittedName>
</protein>
<name>A0A562WS64_9BACT</name>